<dbReference type="EMBL" id="GU059108">
    <property type="protein sequence ID" value="ACY24567.1"/>
    <property type="molecule type" value="Genomic_DNA"/>
</dbReference>
<dbReference type="AlphaFoldDB" id="D4N781"/>
<organism evidence="1">
    <name type="scientific">uncultured crenarchaeote 76h13</name>
    <dbReference type="NCBI Taxonomy" id="684059"/>
    <lineage>
        <taxon>Archaea</taxon>
        <taxon>Thermoproteota</taxon>
        <taxon>environmental samples</taxon>
    </lineage>
</organism>
<gene>
    <name evidence="1" type="ORF">76h13orf33</name>
</gene>
<accession>D4N781</accession>
<proteinExistence type="predicted"/>
<evidence type="ECO:0000313" key="1">
    <source>
        <dbReference type="EMBL" id="ACY24567.1"/>
    </source>
</evidence>
<protein>
    <submittedName>
        <fullName evidence="1">Uncharacterized conserved protein</fullName>
    </submittedName>
</protein>
<reference evidence="1" key="1">
    <citation type="journal article" date="2010" name="Environ. Microbiol.">
        <title>Homologues of nitrite reductases in ammonia-oxidizing archaea: diversity and genomic context.</title>
        <authorList>
            <person name="Bartossek R."/>
            <person name="Nicol G.W."/>
            <person name="Lanzen A."/>
            <person name="Klenk H.P."/>
            <person name="Schleper C."/>
        </authorList>
    </citation>
    <scope>NUCLEOTIDE SEQUENCE</scope>
</reference>
<sequence length="443" mass="48938">MERYFIIVLSFLFVTGTILIPNFQQAIGDGIFEENLPPATVGDREASLYTKISPPILTSDTMQNAFFQLRLFDAKTGNNITNVNYFLTITKGDKLLLRELFYSKDGPLMLKFEPGDGPIKVFGSTEAFLGGWTDETGQITISGPVLSQGGLYHFGIEIFGIDNVRNIFVPENAPRFDSYLSIGDVFTSNLTYGNQNYNSTLISYYDRIQNFTFVPKDLEAKWTMPFDWNVSRIRSQNIFVHEEIKFPKAFNEFSNSTIFSGTVNGQPVVGRSLAIDPFTSEKALIIHFLLNKNDIIKLAENSAVLGISNDSMKFTIRPEGNQSQKTSEDIVTDTGGIHASLLWNPNPPVIGENALSLNFSDALSGNRLNADVNYDLSVKTGSGEELVSKNNITAPNGISNQTISLPSNGTFNLEVEVKTIKGLNQTLPDTTRNGIARGFIVVS</sequence>
<name>D4N781_9CREN</name>